<feature type="transmembrane region" description="Helical" evidence="8">
    <location>
        <begin position="526"/>
        <end position="548"/>
    </location>
</feature>
<evidence type="ECO:0000256" key="8">
    <source>
        <dbReference type="SAM" id="Phobius"/>
    </source>
</evidence>
<keyword evidence="4 8" id="KW-0812">Transmembrane</keyword>
<evidence type="ECO:0008006" key="11">
    <source>
        <dbReference type="Google" id="ProtNLM"/>
    </source>
</evidence>
<feature type="transmembrane region" description="Helical" evidence="8">
    <location>
        <begin position="1635"/>
        <end position="1656"/>
    </location>
</feature>
<dbReference type="Gene3D" id="3.90.550.10">
    <property type="entry name" value="Spore Coat Polysaccharide Biosynthesis Protein SpsA, Chain A"/>
    <property type="match status" value="1"/>
</dbReference>
<keyword evidence="10" id="KW-1185">Reference proteome</keyword>
<keyword evidence="5 8" id="KW-1133">Transmembrane helix</keyword>
<evidence type="ECO:0000256" key="3">
    <source>
        <dbReference type="ARBA" id="ARBA00022679"/>
    </source>
</evidence>
<dbReference type="EMBL" id="CAUYUJ010017026">
    <property type="protein sequence ID" value="CAK0871002.1"/>
    <property type="molecule type" value="Genomic_DNA"/>
</dbReference>
<evidence type="ECO:0000313" key="10">
    <source>
        <dbReference type="Proteomes" id="UP001189429"/>
    </source>
</evidence>
<feature type="transmembrane region" description="Helical" evidence="8">
    <location>
        <begin position="6"/>
        <end position="26"/>
    </location>
</feature>
<organism evidence="9 10">
    <name type="scientific">Prorocentrum cordatum</name>
    <dbReference type="NCBI Taxonomy" id="2364126"/>
    <lineage>
        <taxon>Eukaryota</taxon>
        <taxon>Sar</taxon>
        <taxon>Alveolata</taxon>
        <taxon>Dinophyceae</taxon>
        <taxon>Prorocentrales</taxon>
        <taxon>Prorocentraceae</taxon>
        <taxon>Prorocentrum</taxon>
    </lineage>
</organism>
<feature type="compositionally biased region" description="Low complexity" evidence="7">
    <location>
        <begin position="1778"/>
        <end position="1792"/>
    </location>
</feature>
<evidence type="ECO:0000256" key="4">
    <source>
        <dbReference type="ARBA" id="ARBA00022692"/>
    </source>
</evidence>
<gene>
    <name evidence="9" type="ORF">PCOR1329_LOCUS56961</name>
</gene>
<evidence type="ECO:0000256" key="7">
    <source>
        <dbReference type="SAM" id="MobiDB-lite"/>
    </source>
</evidence>
<evidence type="ECO:0000256" key="5">
    <source>
        <dbReference type="ARBA" id="ARBA00022989"/>
    </source>
</evidence>
<comment type="subcellular location">
    <subcellularLocation>
        <location evidence="1">Membrane</location>
        <topology evidence="1">Multi-pass membrane protein</topology>
    </subcellularLocation>
</comment>
<name>A0ABN9VD31_9DINO</name>
<feature type="transmembrane region" description="Helical" evidence="8">
    <location>
        <begin position="1358"/>
        <end position="1380"/>
    </location>
</feature>
<feature type="transmembrane region" description="Helical" evidence="8">
    <location>
        <begin position="1505"/>
        <end position="1522"/>
    </location>
</feature>
<dbReference type="InterPro" id="IPR050321">
    <property type="entry name" value="Glycosyltr_2/OpgH_subfam"/>
</dbReference>
<dbReference type="Proteomes" id="UP001189429">
    <property type="component" value="Unassembled WGS sequence"/>
</dbReference>
<protein>
    <recommendedName>
        <fullName evidence="11">1,3-beta-glucan synthase</fullName>
    </recommendedName>
</protein>
<dbReference type="PANTHER" id="PTHR43867">
    <property type="entry name" value="CELLULOSE SYNTHASE CATALYTIC SUBUNIT A [UDP-FORMING]"/>
    <property type="match status" value="1"/>
</dbReference>
<feature type="region of interest" description="Disordered" evidence="7">
    <location>
        <begin position="349"/>
        <end position="368"/>
    </location>
</feature>
<dbReference type="PANTHER" id="PTHR43867:SF2">
    <property type="entry name" value="CELLULOSE SYNTHASE CATALYTIC SUBUNIT A [UDP-FORMING]"/>
    <property type="match status" value="1"/>
</dbReference>
<feature type="transmembrane region" description="Helical" evidence="8">
    <location>
        <begin position="1552"/>
        <end position="1571"/>
    </location>
</feature>
<accession>A0ABN9VD31</accession>
<feature type="region of interest" description="Disordered" evidence="7">
    <location>
        <begin position="879"/>
        <end position="911"/>
    </location>
</feature>
<keyword evidence="3" id="KW-0808">Transferase</keyword>
<reference evidence="9" key="1">
    <citation type="submission" date="2023-10" db="EMBL/GenBank/DDBJ databases">
        <authorList>
            <person name="Chen Y."/>
            <person name="Shah S."/>
            <person name="Dougan E. K."/>
            <person name="Thang M."/>
            <person name="Chan C."/>
        </authorList>
    </citation>
    <scope>NUCLEOTIDE SEQUENCE [LARGE SCALE GENOMIC DNA]</scope>
</reference>
<evidence type="ECO:0000256" key="1">
    <source>
        <dbReference type="ARBA" id="ARBA00004141"/>
    </source>
</evidence>
<feature type="transmembrane region" description="Helical" evidence="8">
    <location>
        <begin position="1477"/>
        <end position="1499"/>
    </location>
</feature>
<dbReference type="InterPro" id="IPR029044">
    <property type="entry name" value="Nucleotide-diphossugar_trans"/>
</dbReference>
<evidence type="ECO:0000256" key="2">
    <source>
        <dbReference type="ARBA" id="ARBA00022676"/>
    </source>
</evidence>
<evidence type="ECO:0000313" key="9">
    <source>
        <dbReference type="EMBL" id="CAK0871002.1"/>
    </source>
</evidence>
<comment type="caution">
    <text evidence="9">The sequence shown here is derived from an EMBL/GenBank/DDBJ whole genome shotgun (WGS) entry which is preliminary data.</text>
</comment>
<feature type="transmembrane region" description="Helical" evidence="8">
    <location>
        <begin position="1443"/>
        <end position="1465"/>
    </location>
</feature>
<sequence length="1818" mass="204715">MGEFTLYNACFFLYVFIVPAFLQYLIRAPSTFSSAPFYPVPLSTLQGKVAHVNMSNPPQTMEEGVNHCKPCYEDQYHKTGMYQWDIMLRMSYNDLMVQDKEHPVTTMYPVILASNDFKRWHVVADADDVQGDSNSNATTMQELAHLAPPLLVANLKPFGCVNNETGTTDPFMWFFASAEKANRYKWRLVDHISTHGSVNLVACVMQGFDKVNALITYYAQNCITASGKMQCVRTPREALGQCYALGSACGQACGFFSPNLQHCNEGHIDPYFFQGLTSKRVSIKTASGGGASNALVNCNEDGCKSGLSFEGMYAEADNPNDFVIESGDQELADFYTLLFAMSDVEAEAEAAKPGDAAEDAEEDAPADEDGLDEMVDRRLQAANSKYLWQIAHVPNLTMGVFKDHSSNTMRIEPTRESCFTQPGFTYMVACMTAKPVFTAGNREDIAGPPFNDRCVAVGGLCGAACGSGQTLDEDATKYCPQPSGGPDGRRLDGSLDYSPYASTVIPMEHLVSRIEPRRSATTKSTAASFFFHSFIFFVAVSYVATILSKFPGNFSDFYPMHTWDELRTHGYILEKFGCAAAFGISAGENKMIVLRNWLGKISARPEFEDRAFPTFRRWVDAFADEGHREGARLLWLAWADFLDTNPPVEFLEEWSESLREQSWEQAHSLSPFELAWGDRRVLPVIHSQAQAFVGQAHQAAVEGGVELQQDSLARLRDLADLYRQLPSDMRMEQSLSKKDDCVLTREVNLSLKSESAKKRGQSCYTIKYGQAWMKEMDTKFQERKTATSASSIDSYKKHLAIMDAKGRAVKLVELVKTLPEAHFPLHFREMPAHRDRKVIMIYMARARPETERKGIEKTRGLDKYLWACLKPSAVRPYPGDDGARKQFRRRKVDGKESEPLLGGGAAQPPKGIHDEVRRCVQDVLARQHKKFLESLEEPATSQQQKMRGHRELAEEYLKYRVVDSDWELGRWCYGEIVGEDQDVHGDDVLVLDNPSSALLELVTTCEGAKKAGMGLVAMESVEEVACRCLVRSSMRVAMATNPSLEFLFSAYDEDDRAAYNPQAFERAFRENLRGLLSDQVAKLLPKCTITQYQQGVDLSVEINGDGKIIEEIRARLDSSLSVMNFDGRLMDSHPTVLVKRNLLMPYIGVRGKGGGLNFAVDLLQFRDGFIGTGIEQDPIPGRMLFGIFDARHQPHADFWRMVLPKFVQNTSVGFTYEVNTEIAMVQAPQHFAHLKAEDDVLDVLNGAAFNIMNVIRNRCGGVTSCGTNAVWQIDAVDFSRQTDESVNFEYFESRTKIEDTATSHQHFCKGKRSVYVQETVCTGIAKVNADYLGAVQRWAEGAVQLFWVQLFLDRTPQLVIFGWCVLAYFGIVYHFVYGSWAKELIGFNMFCDMPGTPTIILGADADICRSLYRGFEFFLGQNIDRVVYKLAEEQYMTLIDVTLTWFLICCGMALATVLLVFRGAMPSIVRLFIMTENITYFWTSLAIFFWISLTVFMVISTTPPLMFNVSHFAIYILLIKISENGMLHYYKSLGDSSELAIWRGQQSYMISAPLYVMSIVQGTLAACGIAWRNTDKSFWLSADHGADVIRVATMWVTLIWVLLIFCISFTVVMATRFDLFHDIQDKFERQCQVCACWMMLLVALTVWEPLIKFWGFDDKIEAMSKDKEPSIGKYWASFCLYWRTRAWITRYVTDFGLPLLILSGATGGKSIFAVVAYATSGEAQANDSASTQQLNIERLSQFRSYLVSVKERERKDRVHQNQPHHGYDRDDDEESSRSQDSSPDLPGGRLLTPRPPDGIVFNQDEIHSFRETGRTVDY</sequence>
<feature type="region of interest" description="Disordered" evidence="7">
    <location>
        <begin position="1753"/>
        <end position="1806"/>
    </location>
</feature>
<keyword evidence="6 8" id="KW-0472">Membrane</keyword>
<feature type="transmembrane region" description="Helical" evidence="8">
    <location>
        <begin position="1591"/>
        <end position="1614"/>
    </location>
</feature>
<evidence type="ECO:0000256" key="6">
    <source>
        <dbReference type="ARBA" id="ARBA00023136"/>
    </source>
</evidence>
<feature type="compositionally biased region" description="Acidic residues" evidence="7">
    <location>
        <begin position="356"/>
        <end position="368"/>
    </location>
</feature>
<proteinExistence type="predicted"/>
<keyword evidence="2" id="KW-0328">Glycosyltransferase</keyword>